<organism evidence="2 3">
    <name type="scientific">Clostridium saudiense</name>
    <dbReference type="NCBI Taxonomy" id="1414720"/>
    <lineage>
        <taxon>Bacteria</taxon>
        <taxon>Bacillati</taxon>
        <taxon>Bacillota</taxon>
        <taxon>Clostridia</taxon>
        <taxon>Eubacteriales</taxon>
        <taxon>Clostridiaceae</taxon>
        <taxon>Clostridium</taxon>
    </lineage>
</organism>
<name>A0ABS2FKF2_9CLOT</name>
<dbReference type="Proteomes" id="UP000767334">
    <property type="component" value="Unassembled WGS sequence"/>
</dbReference>
<reference evidence="2 3" key="1">
    <citation type="journal article" date="2021" name="Sci. Rep.">
        <title>The distribution of antibiotic resistance genes in chicken gut microbiota commensals.</title>
        <authorList>
            <person name="Juricova H."/>
            <person name="Matiasovicova J."/>
            <person name="Kubasova T."/>
            <person name="Cejkova D."/>
            <person name="Rychlik I."/>
        </authorList>
    </citation>
    <scope>NUCLEOTIDE SEQUENCE [LARGE SCALE GENOMIC DNA]</scope>
    <source>
        <strain evidence="2 3">An435</strain>
    </source>
</reference>
<proteinExistence type="predicted"/>
<accession>A0ABS2FKF2</accession>
<evidence type="ECO:0008006" key="4">
    <source>
        <dbReference type="Google" id="ProtNLM"/>
    </source>
</evidence>
<evidence type="ECO:0000313" key="3">
    <source>
        <dbReference type="Proteomes" id="UP000767334"/>
    </source>
</evidence>
<dbReference type="EMBL" id="JACJLL010000172">
    <property type="protein sequence ID" value="MBM6820816.1"/>
    <property type="molecule type" value="Genomic_DNA"/>
</dbReference>
<evidence type="ECO:0000256" key="1">
    <source>
        <dbReference type="SAM" id="Phobius"/>
    </source>
</evidence>
<dbReference type="Pfam" id="PF14286">
    <property type="entry name" value="DHHW"/>
    <property type="match status" value="1"/>
</dbReference>
<protein>
    <recommendedName>
        <fullName evidence="4">DHHW protein</fullName>
    </recommendedName>
</protein>
<keyword evidence="3" id="KW-1185">Reference proteome</keyword>
<feature type="transmembrane region" description="Helical" evidence="1">
    <location>
        <begin position="6"/>
        <end position="23"/>
    </location>
</feature>
<evidence type="ECO:0000313" key="2">
    <source>
        <dbReference type="EMBL" id="MBM6820816.1"/>
    </source>
</evidence>
<keyword evidence="1" id="KW-1133">Transmembrane helix</keyword>
<comment type="caution">
    <text evidence="2">The sequence shown here is derived from an EMBL/GenBank/DDBJ whole genome shotgun (WGS) entry which is preliminary data.</text>
</comment>
<dbReference type="RefSeq" id="WP_148322575.1">
    <property type="nucleotide sequence ID" value="NZ_JACJLL010000172.1"/>
</dbReference>
<keyword evidence="1" id="KW-0812">Transmembrane</keyword>
<gene>
    <name evidence="2" type="ORF">H6A19_15980</name>
</gene>
<dbReference type="InterPro" id="IPR025945">
    <property type="entry name" value="DHHW"/>
</dbReference>
<keyword evidence="1" id="KW-0472">Membrane</keyword>
<sequence length="367" mass="43433">MKKNYLLYSFIIVVIVLTIVSLIKNDKKFSELENRNLKTNVTFSIKKFLDGSFQEDYEEYINDQFPLRDKWISLKSINEYILGKIENNGIIYGSNGELFEKFNSLNEEKLKNNVEVINNFAEKYHDKVSLMIVPNSYEIYKENLPKGSPIIMQEEIINEIYDFSSFTNNIDIMKELLDNKNSYIYYKTDHHWTTYGAYLAYCKFIDSINGNRVDFENFQEVELPNFYGTYYSKAKPFNIKADIMTYYDFNNLTMEIVGDKVYDSIYDYSKESLRDKYSLFLYGNNPLTIIKNKDIKNNKKILVIKDSFGNSLVPFLTQNYEEVHVIDLRHFSSKLTGYLEENDFEDILIVYNFINLATDNNILRLKY</sequence>